<evidence type="ECO:0000259" key="7">
    <source>
        <dbReference type="Pfam" id="PF00464"/>
    </source>
</evidence>
<proteinExistence type="inferred from homology"/>
<dbReference type="InterPro" id="IPR019798">
    <property type="entry name" value="Ser_HO-MeTrfase_PLP_BS"/>
</dbReference>
<comment type="catalytic activity">
    <reaction evidence="6">
        <text>(6R)-5,10-methylene-5,6,7,8-tetrahydrofolate + glycine + H2O = (6S)-5,6,7,8-tetrahydrofolate + L-serine</text>
        <dbReference type="Rhea" id="RHEA:15481"/>
        <dbReference type="ChEBI" id="CHEBI:15377"/>
        <dbReference type="ChEBI" id="CHEBI:15636"/>
        <dbReference type="ChEBI" id="CHEBI:33384"/>
        <dbReference type="ChEBI" id="CHEBI:57305"/>
        <dbReference type="ChEBI" id="CHEBI:57453"/>
        <dbReference type="EC" id="2.1.2.1"/>
    </reaction>
</comment>
<keyword evidence="3 6" id="KW-0554">One-carbon metabolism</keyword>
<dbReference type="PROSITE" id="PS00096">
    <property type="entry name" value="SHMT"/>
    <property type="match status" value="1"/>
</dbReference>
<dbReference type="Gene3D" id="3.90.1150.10">
    <property type="entry name" value="Aspartate Aminotransferase, domain 1"/>
    <property type="match status" value="1"/>
</dbReference>
<comment type="similarity">
    <text evidence="2 6">Belongs to the SHMT family.</text>
</comment>
<feature type="binding site" evidence="6">
    <location>
        <begin position="125"/>
        <end position="127"/>
    </location>
    <ligand>
        <name>(6S)-5,6,7,8-tetrahydrofolate</name>
        <dbReference type="ChEBI" id="CHEBI:57453"/>
    </ligand>
</feature>
<dbReference type="InterPro" id="IPR015421">
    <property type="entry name" value="PyrdxlP-dep_Trfase_major"/>
</dbReference>
<dbReference type="Proteomes" id="UP001519064">
    <property type="component" value="Unassembled WGS sequence"/>
</dbReference>
<evidence type="ECO:0000313" key="8">
    <source>
        <dbReference type="EMBL" id="MBO8190200.1"/>
    </source>
</evidence>
<dbReference type="NCBIfam" id="NF000586">
    <property type="entry name" value="PRK00011.1"/>
    <property type="match status" value="1"/>
</dbReference>
<dbReference type="InterPro" id="IPR015422">
    <property type="entry name" value="PyrdxlP-dep_Trfase_small"/>
</dbReference>
<reference evidence="8 9" key="1">
    <citation type="submission" date="2020-11" db="EMBL/GenBank/DDBJ databases">
        <title>Streptomyces spirodelae sp. nov., isolated from duckweed.</title>
        <authorList>
            <person name="Saimee Y."/>
            <person name="Duangmal K."/>
        </authorList>
    </citation>
    <scope>NUCLEOTIDE SEQUENCE [LARGE SCALE GENOMIC DNA]</scope>
    <source>
        <strain evidence="8 9">S16-07</strain>
    </source>
</reference>
<feature type="modified residue" description="N6-(pyridoxal phosphate)lysine" evidence="6">
    <location>
        <position position="230"/>
    </location>
</feature>
<comment type="function">
    <text evidence="6">Catalyzes the reversible interconversion of serine and glycine with tetrahydrofolate (THF) serving as the one-carbon carrier. This reaction serves as the major source of one-carbon groups required for the biosynthesis of purines, thymidylate, methionine, and other important biomolecules. Also exhibits THF-independent aldolase activity toward beta-hydroxyamino acids, producing glycine and aldehydes, via a retro-aldol mechanism.</text>
</comment>
<dbReference type="PIRSF" id="PIRSF000412">
    <property type="entry name" value="SHMT"/>
    <property type="match status" value="1"/>
</dbReference>
<sequence length="419" mass="44793">MSLLSSPLHELDPDIAAAVDDELRRQQRTLEMIASENFAPVAVMEAQGSVLTNKYAEGYPGRRYYGGCAHVDVVEQLAIDRVRALFGAEAANVQPHSGAQANAAAMFALLKPGDTILGLDLAHGGHLTHGMKINFSGKLYNVAAYHVDPGTGQVDMAEVERLAKEQRPKLIMAGWSAYPRQLDFAAFRRIADEVGAYLMVDMAHFAGLVAAGLHPSPVPYAHVVTTTTHKTLGGPRGGVILCTQEIAKKINSAVFPGQQGGPLEHVIAAKAVAFKIAAGDEFKERQQRTLEGAEILAERLGRPDVQQHGVAVLSGGTDVHLVLVDLRDSELDGQQAEDRLHDVGITVNRNAIPNDPRPPMVTSGLRIGTPALATRGFTAEDFGEVADIIAETLKPGCDADALQARVTALADKHPLYPGR</sequence>
<feature type="site" description="Plays an important role in substrate specificity" evidence="6">
    <location>
        <position position="229"/>
    </location>
</feature>
<dbReference type="SUPFAM" id="SSF53383">
    <property type="entry name" value="PLP-dependent transferases"/>
    <property type="match status" value="1"/>
</dbReference>
<gene>
    <name evidence="6" type="primary">glyA</name>
    <name evidence="8" type="ORF">ITI46_00475</name>
</gene>
<keyword evidence="4 6" id="KW-0808">Transferase</keyword>
<evidence type="ECO:0000256" key="1">
    <source>
        <dbReference type="ARBA" id="ARBA00001933"/>
    </source>
</evidence>
<dbReference type="InterPro" id="IPR049943">
    <property type="entry name" value="Ser_HO-MeTrfase-like"/>
</dbReference>
<dbReference type="EC" id="2.1.2.1" evidence="6"/>
<comment type="caution">
    <text evidence="8">The sequence shown here is derived from an EMBL/GenBank/DDBJ whole genome shotgun (WGS) entry which is preliminary data.</text>
</comment>
<feature type="domain" description="Serine hydroxymethyltransferase-like" evidence="7">
    <location>
        <begin position="8"/>
        <end position="389"/>
    </location>
</feature>
<evidence type="ECO:0000256" key="2">
    <source>
        <dbReference type="ARBA" id="ARBA00006376"/>
    </source>
</evidence>
<comment type="pathway">
    <text evidence="6">One-carbon metabolism; tetrahydrofolate interconversion.</text>
</comment>
<comment type="subcellular location">
    <subcellularLocation>
        <location evidence="6">Cytoplasm</location>
    </subcellularLocation>
</comment>
<dbReference type="PANTHER" id="PTHR11680">
    <property type="entry name" value="SERINE HYDROXYMETHYLTRANSFERASE"/>
    <property type="match status" value="1"/>
</dbReference>
<comment type="caution">
    <text evidence="6">Lacks conserved residue(s) required for the propagation of feature annotation.</text>
</comment>
<dbReference type="InterPro" id="IPR039429">
    <property type="entry name" value="SHMT-like_dom"/>
</dbReference>
<dbReference type="CDD" id="cd00378">
    <property type="entry name" value="SHMT"/>
    <property type="match status" value="1"/>
</dbReference>
<dbReference type="EMBL" id="JADKMA010000001">
    <property type="protein sequence ID" value="MBO8190200.1"/>
    <property type="molecule type" value="Genomic_DNA"/>
</dbReference>
<dbReference type="InterPro" id="IPR001085">
    <property type="entry name" value="Ser_HO-MeTrfase"/>
</dbReference>
<dbReference type="RefSeq" id="WP_209237076.1">
    <property type="nucleotide sequence ID" value="NZ_JADKMA010000001.1"/>
</dbReference>
<keyword evidence="6" id="KW-0963">Cytoplasm</keyword>
<evidence type="ECO:0000256" key="6">
    <source>
        <dbReference type="HAMAP-Rule" id="MF_00051"/>
    </source>
</evidence>
<evidence type="ECO:0000256" key="3">
    <source>
        <dbReference type="ARBA" id="ARBA00022563"/>
    </source>
</evidence>
<evidence type="ECO:0000256" key="5">
    <source>
        <dbReference type="ARBA" id="ARBA00022898"/>
    </source>
</evidence>
<dbReference type="Gene3D" id="3.40.640.10">
    <property type="entry name" value="Type I PLP-dependent aspartate aminotransferase-like (Major domain)"/>
    <property type="match status" value="1"/>
</dbReference>
<keyword evidence="9" id="KW-1185">Reference proteome</keyword>
<dbReference type="PANTHER" id="PTHR11680:SF35">
    <property type="entry name" value="SERINE HYDROXYMETHYLTRANSFERASE 1"/>
    <property type="match status" value="1"/>
</dbReference>
<accession>A0ABS3X4A5</accession>
<comment type="cofactor">
    <cofactor evidence="1 6">
        <name>pyridoxal 5'-phosphate</name>
        <dbReference type="ChEBI" id="CHEBI:597326"/>
    </cofactor>
</comment>
<keyword evidence="5 6" id="KW-0663">Pyridoxal phosphate</keyword>
<comment type="subunit">
    <text evidence="6">Homodimer.</text>
</comment>
<keyword evidence="6" id="KW-0028">Amino-acid biosynthesis</keyword>
<organism evidence="8 9">
    <name type="scientific">Streptomyces oryzae</name>
    <dbReference type="NCBI Taxonomy" id="1434886"/>
    <lineage>
        <taxon>Bacteria</taxon>
        <taxon>Bacillati</taxon>
        <taxon>Actinomycetota</taxon>
        <taxon>Actinomycetes</taxon>
        <taxon>Kitasatosporales</taxon>
        <taxon>Streptomycetaceae</taxon>
        <taxon>Streptomyces</taxon>
    </lineage>
</organism>
<evidence type="ECO:0000256" key="4">
    <source>
        <dbReference type="ARBA" id="ARBA00022679"/>
    </source>
</evidence>
<name>A0ABS3X4A5_9ACTN</name>
<dbReference type="InterPro" id="IPR015424">
    <property type="entry name" value="PyrdxlP-dep_Trfase"/>
</dbReference>
<evidence type="ECO:0000313" key="9">
    <source>
        <dbReference type="Proteomes" id="UP001519064"/>
    </source>
</evidence>
<dbReference type="Pfam" id="PF00464">
    <property type="entry name" value="SHMT"/>
    <property type="match status" value="1"/>
</dbReference>
<dbReference type="HAMAP" id="MF_00051">
    <property type="entry name" value="SHMT"/>
    <property type="match status" value="1"/>
</dbReference>
<protein>
    <recommendedName>
        <fullName evidence="6">Serine hydroxymethyltransferase</fullName>
        <shortName evidence="6">SHMT</shortName>
        <shortName evidence="6">Serine methylase</shortName>
        <ecNumber evidence="6">2.1.2.1</ecNumber>
    </recommendedName>
</protein>
<comment type="pathway">
    <text evidence="6">Amino-acid biosynthesis; glycine biosynthesis; glycine from L-serine: step 1/1.</text>
</comment>
<feature type="binding site" evidence="6">
    <location>
        <position position="121"/>
    </location>
    <ligand>
        <name>(6S)-5,6,7,8-tetrahydrofolate</name>
        <dbReference type="ChEBI" id="CHEBI:57453"/>
    </ligand>
</feature>